<dbReference type="GO" id="GO:0016231">
    <property type="term" value="F:beta-N-acetylglucosaminidase activity"/>
    <property type="evidence" value="ECO:0007669"/>
    <property type="project" value="TreeGrafter"/>
</dbReference>
<gene>
    <name evidence="11" type="ORF">GMOD_00008719</name>
</gene>
<dbReference type="PRINTS" id="PR00738">
    <property type="entry name" value="GLHYDRLASE20"/>
</dbReference>
<evidence type="ECO:0000256" key="8">
    <source>
        <dbReference type="SAM" id="MobiDB-lite"/>
    </source>
</evidence>
<feature type="region of interest" description="Disordered" evidence="8">
    <location>
        <begin position="597"/>
        <end position="624"/>
    </location>
</feature>
<dbReference type="Gene3D" id="3.30.379.10">
    <property type="entry name" value="Chitobiase/beta-hexosaminidase domain 2-like"/>
    <property type="match status" value="1"/>
</dbReference>
<dbReference type="OrthoDB" id="428480at2759"/>
<evidence type="ECO:0000256" key="2">
    <source>
        <dbReference type="ARBA" id="ARBA00006285"/>
    </source>
</evidence>
<evidence type="ECO:0000313" key="12">
    <source>
        <dbReference type="Proteomes" id="UP000265663"/>
    </source>
</evidence>
<reference evidence="11 12" key="1">
    <citation type="journal article" date="2014" name="PLoS ONE">
        <title>De novo Genome Assembly of the Fungal Plant Pathogen Pyrenophora semeniperda.</title>
        <authorList>
            <person name="Soliai M.M."/>
            <person name="Meyer S.E."/>
            <person name="Udall J.A."/>
            <person name="Elzinga D.E."/>
            <person name="Hermansen R.A."/>
            <person name="Bodily P.M."/>
            <person name="Hart A.A."/>
            <person name="Coleman C.E."/>
        </authorList>
    </citation>
    <scope>NUCLEOTIDE SEQUENCE [LARGE SCALE GENOMIC DNA]</scope>
    <source>
        <strain evidence="11 12">CCB06</strain>
        <tissue evidence="11">Mycelium</tissue>
    </source>
</reference>
<accession>A0A3M7M5M7</accession>
<evidence type="ECO:0000313" key="11">
    <source>
        <dbReference type="EMBL" id="RMZ69807.1"/>
    </source>
</evidence>
<evidence type="ECO:0000256" key="6">
    <source>
        <dbReference type="ARBA" id="ARBA00023295"/>
    </source>
</evidence>
<feature type="domain" description="Beta-hexosaminidase eukaryotic type N-terminal" evidence="10">
    <location>
        <begin position="100"/>
        <end position="277"/>
    </location>
</feature>
<evidence type="ECO:0000259" key="10">
    <source>
        <dbReference type="Pfam" id="PF14845"/>
    </source>
</evidence>
<dbReference type="Pfam" id="PF00728">
    <property type="entry name" value="Glyco_hydro_20"/>
    <property type="match status" value="1"/>
</dbReference>
<sequence length="649" mass="72539">MVLKSVHQALDTRQHGRRCYILSRVRLRLKTQHVMAAPPESAQQPPTEPRAWKHLPSLRLSYAIPPRHAHLSGRCLTPYRLVKALSLLHLCLFTSLTSALWPKPVSYENGKDVLFIAEDVPFNWYETGSDVRFITDQVPFLFASNSNLIPGLQNKTVSLKKTITQPAVSDGAGEGGVSGDDIVNFAISSTWQTLFMRNLYPWKFHPRNWSEPKPSGAGTVSRIDVKVLAADPASIGKPLAGDVDESYSLTLTKEGVATISANTSVGAAHGLTTLTQLFFAHSDKQHVYTNLAPVKITDSPKFQHRGINLDTSRAAFSVNDVKRQIDACAYNKMNRFHLHVTDSQSWPLEIPSIPELSAKGAYRPDLVFTASDFQTMQRYAAIQGVEMITEIDMPGHTASIAYSFPDLITAFNIQPNWDTYAAEPPTGTLKLNSSAVSDFLSKLFDDVLPRVSPYSAYFHTGGDEVNKNAYNLDETVKSNATSVLQPLMQKFVDRNHDQVRKLGLTPVVWEEMLLDWNVTLGKDVIVQSWQSDAAVAQIAAKGHKVLVGNYNYWYLDCGKGQWLNFDPSVSATNWPYQDYCAPFHNWRLIYSYDPLSGVPPPRPPPRPRRRSTPVGRANRSRKRRSHDLAPCCCCRGDSVVWCERRAGEE</sequence>
<evidence type="ECO:0000256" key="3">
    <source>
        <dbReference type="ARBA" id="ARBA00012663"/>
    </source>
</evidence>
<feature type="domain" description="Glycoside hydrolase family 20 catalytic" evidence="9">
    <location>
        <begin position="302"/>
        <end position="595"/>
    </location>
</feature>
<dbReference type="GO" id="GO:0016020">
    <property type="term" value="C:membrane"/>
    <property type="evidence" value="ECO:0007669"/>
    <property type="project" value="TreeGrafter"/>
</dbReference>
<evidence type="ECO:0000259" key="9">
    <source>
        <dbReference type="Pfam" id="PF00728"/>
    </source>
</evidence>
<dbReference type="AlphaFoldDB" id="A0A3M7M5M7"/>
<dbReference type="Pfam" id="PF14845">
    <property type="entry name" value="Glycohydro_20b2"/>
    <property type="match status" value="1"/>
</dbReference>
<dbReference type="Gene3D" id="3.20.20.80">
    <property type="entry name" value="Glycosidases"/>
    <property type="match status" value="1"/>
</dbReference>
<dbReference type="SUPFAM" id="SSF55545">
    <property type="entry name" value="beta-N-acetylhexosaminidase-like domain"/>
    <property type="match status" value="1"/>
</dbReference>
<comment type="catalytic activity">
    <reaction evidence="1">
        <text>Hydrolysis of terminal non-reducing N-acetyl-D-hexosamine residues in N-acetyl-beta-D-hexosaminides.</text>
        <dbReference type="EC" id="3.2.1.52"/>
    </reaction>
</comment>
<keyword evidence="12" id="KW-1185">Reference proteome</keyword>
<keyword evidence="5" id="KW-0325">Glycoprotein</keyword>
<dbReference type="EC" id="3.2.1.52" evidence="3"/>
<dbReference type="InterPro" id="IPR029018">
    <property type="entry name" value="Hex-like_dom2"/>
</dbReference>
<proteinExistence type="inferred from homology"/>
<dbReference type="InterPro" id="IPR025705">
    <property type="entry name" value="Beta_hexosaminidase_sua/sub"/>
</dbReference>
<evidence type="ECO:0000256" key="1">
    <source>
        <dbReference type="ARBA" id="ARBA00001231"/>
    </source>
</evidence>
<dbReference type="Proteomes" id="UP000265663">
    <property type="component" value="Unassembled WGS sequence"/>
</dbReference>
<dbReference type="SUPFAM" id="SSF51445">
    <property type="entry name" value="(Trans)glycosidases"/>
    <property type="match status" value="1"/>
</dbReference>
<comment type="similarity">
    <text evidence="2">Belongs to the glycosyl hydrolase 20 family.</text>
</comment>
<name>A0A3M7M5M7_9PLEO</name>
<keyword evidence="6" id="KW-0326">Glycosidase</keyword>
<evidence type="ECO:0000256" key="5">
    <source>
        <dbReference type="ARBA" id="ARBA00023180"/>
    </source>
</evidence>
<dbReference type="PANTHER" id="PTHR22600">
    <property type="entry name" value="BETA-HEXOSAMINIDASE"/>
    <property type="match status" value="1"/>
</dbReference>
<dbReference type="InterPro" id="IPR029019">
    <property type="entry name" value="HEX_eukaryotic_N"/>
</dbReference>
<evidence type="ECO:0000256" key="7">
    <source>
        <dbReference type="PIRSR" id="PIRSR625705-1"/>
    </source>
</evidence>
<dbReference type="PANTHER" id="PTHR22600:SF58">
    <property type="entry name" value="BETA-HEXOSAMINIDASE"/>
    <property type="match status" value="1"/>
</dbReference>
<dbReference type="GO" id="GO:0005975">
    <property type="term" value="P:carbohydrate metabolic process"/>
    <property type="evidence" value="ECO:0007669"/>
    <property type="project" value="InterPro"/>
</dbReference>
<dbReference type="InterPro" id="IPR017853">
    <property type="entry name" value="GH"/>
</dbReference>
<dbReference type="GO" id="GO:0030203">
    <property type="term" value="P:glycosaminoglycan metabolic process"/>
    <property type="evidence" value="ECO:0007669"/>
    <property type="project" value="TreeGrafter"/>
</dbReference>
<organism evidence="11 12">
    <name type="scientific">Pyrenophora seminiperda CCB06</name>
    <dbReference type="NCBI Taxonomy" id="1302712"/>
    <lineage>
        <taxon>Eukaryota</taxon>
        <taxon>Fungi</taxon>
        <taxon>Dikarya</taxon>
        <taxon>Ascomycota</taxon>
        <taxon>Pezizomycotina</taxon>
        <taxon>Dothideomycetes</taxon>
        <taxon>Pleosporomycetidae</taxon>
        <taxon>Pleosporales</taxon>
        <taxon>Pleosporineae</taxon>
        <taxon>Pleosporaceae</taxon>
        <taxon>Pyrenophora</taxon>
    </lineage>
</organism>
<feature type="active site" description="Proton donor" evidence="7">
    <location>
        <position position="464"/>
    </location>
</feature>
<protein>
    <recommendedName>
        <fullName evidence="3">beta-N-acetylhexosaminidase</fullName>
        <ecNumber evidence="3">3.2.1.52</ecNumber>
    </recommendedName>
</protein>
<dbReference type="EMBL" id="KE747823">
    <property type="protein sequence ID" value="RMZ69807.1"/>
    <property type="molecule type" value="Genomic_DNA"/>
</dbReference>
<dbReference type="InterPro" id="IPR015883">
    <property type="entry name" value="Glyco_hydro_20_cat"/>
</dbReference>
<keyword evidence="4 11" id="KW-0378">Hydrolase</keyword>
<evidence type="ECO:0000256" key="4">
    <source>
        <dbReference type="ARBA" id="ARBA00022801"/>
    </source>
</evidence>